<dbReference type="EMBL" id="CP060394">
    <property type="protein sequence ID" value="QNI30850.1"/>
    <property type="molecule type" value="Genomic_DNA"/>
</dbReference>
<evidence type="ECO:0000313" key="2">
    <source>
        <dbReference type="EMBL" id="QNI30850.1"/>
    </source>
</evidence>
<organism evidence="2 3">
    <name type="scientific">Alloacidobacterium dinghuense</name>
    <dbReference type="NCBI Taxonomy" id="2763107"/>
    <lineage>
        <taxon>Bacteria</taxon>
        <taxon>Pseudomonadati</taxon>
        <taxon>Acidobacteriota</taxon>
        <taxon>Terriglobia</taxon>
        <taxon>Terriglobales</taxon>
        <taxon>Acidobacteriaceae</taxon>
        <taxon>Alloacidobacterium</taxon>
    </lineage>
</organism>
<dbReference type="Proteomes" id="UP000515312">
    <property type="component" value="Chromosome"/>
</dbReference>
<protein>
    <submittedName>
        <fullName evidence="2">Uncharacterized protein</fullName>
    </submittedName>
</protein>
<gene>
    <name evidence="2" type="ORF">H7849_17235</name>
</gene>
<dbReference type="AlphaFoldDB" id="A0A7G8BE80"/>
<keyword evidence="3" id="KW-1185">Reference proteome</keyword>
<evidence type="ECO:0000313" key="3">
    <source>
        <dbReference type="Proteomes" id="UP000515312"/>
    </source>
</evidence>
<feature type="coiled-coil region" evidence="1">
    <location>
        <begin position="77"/>
        <end position="127"/>
    </location>
</feature>
<keyword evidence="1" id="KW-0175">Coiled coil</keyword>
<accession>A0A7G8BE80</accession>
<dbReference type="KEGG" id="adin:H7849_17235"/>
<name>A0A7G8BE80_9BACT</name>
<proteinExistence type="predicted"/>
<reference evidence="2 3" key="1">
    <citation type="submission" date="2020-08" db="EMBL/GenBank/DDBJ databases">
        <title>Edaphobacter telluris sp. nov. and Acidobacterium dinghuensis sp. nov., two acidobacteria isolated from forest soil.</title>
        <authorList>
            <person name="Fu J."/>
            <person name="Qiu L."/>
        </authorList>
    </citation>
    <scope>NUCLEOTIDE SEQUENCE [LARGE SCALE GENOMIC DNA]</scope>
    <source>
        <strain evidence="2">4Y35</strain>
    </source>
</reference>
<evidence type="ECO:0000256" key="1">
    <source>
        <dbReference type="SAM" id="Coils"/>
    </source>
</evidence>
<sequence length="153" mass="17506">MKSKQVTSKFSGFVLKGASAQCYDAVLKLRTAEREADEDRKEGVKRKRAELKTAADVKAADEYEIPAERKIAAAKYRAEARERAKKYEWELQRKASDASRKLYSKSLAAAERKVNELLLEATDTQIEPNGHLEVYLRELRITLSQRLRQIGVY</sequence>
<dbReference type="RefSeq" id="WP_186741017.1">
    <property type="nucleotide sequence ID" value="NZ_CP060394.1"/>
</dbReference>